<dbReference type="InterPro" id="IPR036188">
    <property type="entry name" value="FAD/NAD-bd_sf"/>
</dbReference>
<keyword evidence="3" id="KW-0560">Oxidoreductase</keyword>
<name>A0A517LIU9_9PEZI</name>
<keyword evidence="1" id="KW-0285">Flavoprotein</keyword>
<protein>
    <recommendedName>
        <fullName evidence="8">FAD-binding domain-containing protein</fullName>
    </recommendedName>
</protein>
<evidence type="ECO:0000256" key="3">
    <source>
        <dbReference type="ARBA" id="ARBA00023002"/>
    </source>
</evidence>
<evidence type="ECO:0008006" key="8">
    <source>
        <dbReference type="Google" id="ProtNLM"/>
    </source>
</evidence>
<evidence type="ECO:0000313" key="7">
    <source>
        <dbReference type="Proteomes" id="UP000316270"/>
    </source>
</evidence>
<keyword evidence="5" id="KW-0812">Transmembrane</keyword>
<evidence type="ECO:0000313" key="6">
    <source>
        <dbReference type="EMBL" id="QDS75486.1"/>
    </source>
</evidence>
<keyword evidence="4" id="KW-0503">Monooxygenase</keyword>
<evidence type="ECO:0000256" key="4">
    <source>
        <dbReference type="ARBA" id="ARBA00023033"/>
    </source>
</evidence>
<organism evidence="6 7">
    <name type="scientific">Venturia effusa</name>
    <dbReference type="NCBI Taxonomy" id="50376"/>
    <lineage>
        <taxon>Eukaryota</taxon>
        <taxon>Fungi</taxon>
        <taxon>Dikarya</taxon>
        <taxon>Ascomycota</taxon>
        <taxon>Pezizomycotina</taxon>
        <taxon>Dothideomycetes</taxon>
        <taxon>Pleosporomycetidae</taxon>
        <taxon>Venturiales</taxon>
        <taxon>Venturiaceae</taxon>
        <taxon>Venturia</taxon>
    </lineage>
</organism>
<dbReference type="AlphaFoldDB" id="A0A517LIU9"/>
<evidence type="ECO:0000256" key="2">
    <source>
        <dbReference type="ARBA" id="ARBA00022827"/>
    </source>
</evidence>
<reference evidence="6 7" key="1">
    <citation type="submission" date="2019-07" db="EMBL/GenBank/DDBJ databases">
        <title>Finished genome of Venturia effusa.</title>
        <authorList>
            <person name="Young C.A."/>
            <person name="Cox M.P."/>
            <person name="Ganley A.R.D."/>
            <person name="David W.J."/>
        </authorList>
    </citation>
    <scope>NUCLEOTIDE SEQUENCE [LARGE SCALE GENOMIC DNA]</scope>
    <source>
        <strain evidence="7">albino</strain>
    </source>
</reference>
<feature type="transmembrane region" description="Helical" evidence="5">
    <location>
        <begin position="350"/>
        <end position="378"/>
    </location>
</feature>
<sequence length="385" mass="42306">MAIIGAGPAGLTLARLLNLSKTNIKVTVYELDKSEHSRPDQGGSLDLHADTGLAAIKKCGLWDAFLQHACYAGGGEQGTYDRPEIDRKGLRRILLDSMPPGSVQWGMKLKGVNEDGTLRFDGIERVEGPFDLIVGADGAWSKVRIKVTDVKPVYSGISGYEMTIPHPAKTCPHVSAMVGKGSWFTSSDAKFLNAQRQGDGSLKIRSWFRCPEGETKEVLERHGEQKTLEMVLGRYKGWAPEVLEFLKQGDLASLTQWTLFELPVGTNGEGVNKAMEDAMELAKMIEKSLDVKENLTLDGAVMLLEQSLFVRSERLQRKTMVNKENVFGPGAPIAIFTGLLKSVADESSSVLVKVVGTVPVLALVHGMLWTWMCIGFAVRQFWRRA</sequence>
<gene>
    <name evidence="6" type="ORF">FKW77_004604</name>
</gene>
<dbReference type="GO" id="GO:0004497">
    <property type="term" value="F:monooxygenase activity"/>
    <property type="evidence" value="ECO:0007669"/>
    <property type="project" value="UniProtKB-KW"/>
</dbReference>
<proteinExistence type="predicted"/>
<dbReference type="Proteomes" id="UP000316270">
    <property type="component" value="Chromosome 13"/>
</dbReference>
<dbReference type="Gene3D" id="3.50.50.60">
    <property type="entry name" value="FAD/NAD(P)-binding domain"/>
    <property type="match status" value="1"/>
</dbReference>
<evidence type="ECO:0000256" key="1">
    <source>
        <dbReference type="ARBA" id="ARBA00022630"/>
    </source>
</evidence>
<keyword evidence="5" id="KW-0472">Membrane</keyword>
<dbReference type="OrthoDB" id="655030at2759"/>
<dbReference type="EMBL" id="CP042197">
    <property type="protein sequence ID" value="QDS75486.1"/>
    <property type="molecule type" value="Genomic_DNA"/>
</dbReference>
<dbReference type="STRING" id="50376.A0A517LIU9"/>
<dbReference type="SUPFAM" id="SSF51905">
    <property type="entry name" value="FAD/NAD(P)-binding domain"/>
    <property type="match status" value="1"/>
</dbReference>
<keyword evidence="2" id="KW-0274">FAD</keyword>
<keyword evidence="5" id="KW-1133">Transmembrane helix</keyword>
<evidence type="ECO:0000256" key="5">
    <source>
        <dbReference type="SAM" id="Phobius"/>
    </source>
</evidence>
<dbReference type="PANTHER" id="PTHR46972:SF1">
    <property type="entry name" value="FAD DEPENDENT OXIDOREDUCTASE DOMAIN-CONTAINING PROTEIN"/>
    <property type="match status" value="1"/>
</dbReference>
<accession>A0A517LIU9</accession>
<keyword evidence="7" id="KW-1185">Reference proteome</keyword>
<dbReference type="PANTHER" id="PTHR46972">
    <property type="entry name" value="MONOOXYGENASE ASQM-RELATED"/>
    <property type="match status" value="1"/>
</dbReference>